<dbReference type="AlphaFoldDB" id="A0AAV4PH98"/>
<comment type="caution">
    <text evidence="1">The sequence shown here is derived from an EMBL/GenBank/DDBJ whole genome shotgun (WGS) entry which is preliminary data.</text>
</comment>
<evidence type="ECO:0000313" key="2">
    <source>
        <dbReference type="Proteomes" id="UP001054945"/>
    </source>
</evidence>
<evidence type="ECO:0000313" key="1">
    <source>
        <dbReference type="EMBL" id="GIX95541.1"/>
    </source>
</evidence>
<sequence>MTEQNEVPFNSENIRHSKALNSCQGSFLSRKLSGASTVRGQNIKCFGHNNSLQNTVSLIAHNTYCGSDQTSNVSTVSETTMLKSFCIAETMGGKVVWKGHLSDVRRTDTA</sequence>
<accession>A0AAV4PH98</accession>
<protein>
    <submittedName>
        <fullName evidence="1">Uncharacterized protein</fullName>
    </submittedName>
</protein>
<dbReference type="EMBL" id="BPLR01004531">
    <property type="protein sequence ID" value="GIX95541.1"/>
    <property type="molecule type" value="Genomic_DNA"/>
</dbReference>
<name>A0AAV4PH98_CAEEX</name>
<keyword evidence="2" id="KW-1185">Reference proteome</keyword>
<proteinExistence type="predicted"/>
<dbReference type="Proteomes" id="UP001054945">
    <property type="component" value="Unassembled WGS sequence"/>
</dbReference>
<gene>
    <name evidence="1" type="ORF">CEXT_633541</name>
</gene>
<organism evidence="1 2">
    <name type="scientific">Caerostris extrusa</name>
    <name type="common">Bark spider</name>
    <name type="synonym">Caerostris bankana</name>
    <dbReference type="NCBI Taxonomy" id="172846"/>
    <lineage>
        <taxon>Eukaryota</taxon>
        <taxon>Metazoa</taxon>
        <taxon>Ecdysozoa</taxon>
        <taxon>Arthropoda</taxon>
        <taxon>Chelicerata</taxon>
        <taxon>Arachnida</taxon>
        <taxon>Araneae</taxon>
        <taxon>Araneomorphae</taxon>
        <taxon>Entelegynae</taxon>
        <taxon>Araneoidea</taxon>
        <taxon>Araneidae</taxon>
        <taxon>Caerostris</taxon>
    </lineage>
</organism>
<reference evidence="1 2" key="1">
    <citation type="submission" date="2021-06" db="EMBL/GenBank/DDBJ databases">
        <title>Caerostris extrusa draft genome.</title>
        <authorList>
            <person name="Kono N."/>
            <person name="Arakawa K."/>
        </authorList>
    </citation>
    <scope>NUCLEOTIDE SEQUENCE [LARGE SCALE GENOMIC DNA]</scope>
</reference>